<evidence type="ECO:0000256" key="2">
    <source>
        <dbReference type="ARBA" id="ARBA00022723"/>
    </source>
</evidence>
<dbReference type="KEGG" id="smo:SELMODRAFT_453271"/>
<evidence type="ECO:0000256" key="4">
    <source>
        <dbReference type="RuleBase" id="RU003682"/>
    </source>
</evidence>
<proteinExistence type="inferred from homology"/>
<dbReference type="PANTHER" id="PTHR47991">
    <property type="entry name" value="OXOGLUTARATE/IRON-DEPENDENT DIOXYGENASE"/>
    <property type="match status" value="1"/>
</dbReference>
<keyword evidence="6" id="KW-0223">Dioxygenase</keyword>
<dbReference type="Pfam" id="PF14226">
    <property type="entry name" value="DIOX_N"/>
    <property type="match status" value="1"/>
</dbReference>
<sequence>MAPQAQAPCMVDDQEYENELVQVLAESGIKQVPPSFVQTVEDAANQGDLIPVIDMAALRADSRRELELAKLASACQEWGFFQVINHGMASTRSILKSARDFFELPLEMKRTWQKVPGQSVSNIEGYGRYNTSSQTISDWVDVLVVYTEPPSCKNIDKWPLQLRSFREGIESYSDDLKELVLEMNCAISDTLGLSGDYINKMCGEYSSALRINFYPPCPEPDKALGVSPHSDGSTITVLCEDSGHEALQVRKNGDWVSVKVVPNSLIVNIGDIVQVLNFLIFKALIVRENFFQVISNGKYKSVEHRAVVSSEHDRISAVMFNYPSMNSHVEIFPAPPLCKDHPALYKSFTYYEYLSFYLNQKAPGKARVDSLLI</sequence>
<dbReference type="Proteomes" id="UP000001514">
    <property type="component" value="Unassembled WGS sequence"/>
</dbReference>
<dbReference type="InterPro" id="IPR050295">
    <property type="entry name" value="Plant_2OG-oxidoreductases"/>
</dbReference>
<dbReference type="AlphaFoldDB" id="D8R8D1"/>
<dbReference type="InterPro" id="IPR026992">
    <property type="entry name" value="DIOX_N"/>
</dbReference>
<dbReference type="HOGENOM" id="CLU_010119_16_0_1"/>
<evidence type="ECO:0000256" key="3">
    <source>
        <dbReference type="ARBA" id="ARBA00023004"/>
    </source>
</evidence>
<keyword evidence="3 4" id="KW-0408">Iron</keyword>
<dbReference type="InterPro" id="IPR044861">
    <property type="entry name" value="IPNS-like_FE2OG_OXY"/>
</dbReference>
<feature type="domain" description="Fe2OG dioxygenase" evidence="5">
    <location>
        <begin position="204"/>
        <end position="323"/>
    </location>
</feature>
<dbReference type="GO" id="GO:0051213">
    <property type="term" value="F:dioxygenase activity"/>
    <property type="evidence" value="ECO:0007669"/>
    <property type="project" value="UniProtKB-KW"/>
</dbReference>
<protein>
    <submittedName>
        <fullName evidence="6">2-oxoacid-dependent dioxygenase</fullName>
    </submittedName>
</protein>
<dbReference type="EMBL" id="GL377573">
    <property type="protein sequence ID" value="EFJ32040.1"/>
    <property type="molecule type" value="Genomic_DNA"/>
</dbReference>
<organism evidence="7">
    <name type="scientific">Selaginella moellendorffii</name>
    <name type="common">Spikemoss</name>
    <dbReference type="NCBI Taxonomy" id="88036"/>
    <lineage>
        <taxon>Eukaryota</taxon>
        <taxon>Viridiplantae</taxon>
        <taxon>Streptophyta</taxon>
        <taxon>Embryophyta</taxon>
        <taxon>Tracheophyta</taxon>
        <taxon>Lycopodiopsida</taxon>
        <taxon>Selaginellales</taxon>
        <taxon>Selaginellaceae</taxon>
        <taxon>Selaginella</taxon>
    </lineage>
</organism>
<dbReference type="InterPro" id="IPR027443">
    <property type="entry name" value="IPNS-like_sf"/>
</dbReference>
<evidence type="ECO:0000256" key="1">
    <source>
        <dbReference type="ARBA" id="ARBA00008056"/>
    </source>
</evidence>
<dbReference type="FunFam" id="2.60.120.330:FF:000079">
    <property type="entry name" value="Protein SRG1"/>
    <property type="match status" value="1"/>
</dbReference>
<reference evidence="6 7" key="1">
    <citation type="journal article" date="2011" name="Science">
        <title>The Selaginella genome identifies genetic changes associated with the evolution of vascular plants.</title>
        <authorList>
            <person name="Banks J.A."/>
            <person name="Nishiyama T."/>
            <person name="Hasebe M."/>
            <person name="Bowman J.L."/>
            <person name="Gribskov M."/>
            <person name="dePamphilis C."/>
            <person name="Albert V.A."/>
            <person name="Aono N."/>
            <person name="Aoyama T."/>
            <person name="Ambrose B.A."/>
            <person name="Ashton N.W."/>
            <person name="Axtell M.J."/>
            <person name="Barker E."/>
            <person name="Barker M.S."/>
            <person name="Bennetzen J.L."/>
            <person name="Bonawitz N.D."/>
            <person name="Chapple C."/>
            <person name="Cheng C."/>
            <person name="Correa L.G."/>
            <person name="Dacre M."/>
            <person name="DeBarry J."/>
            <person name="Dreyer I."/>
            <person name="Elias M."/>
            <person name="Engstrom E.M."/>
            <person name="Estelle M."/>
            <person name="Feng L."/>
            <person name="Finet C."/>
            <person name="Floyd S.K."/>
            <person name="Frommer W.B."/>
            <person name="Fujita T."/>
            <person name="Gramzow L."/>
            <person name="Gutensohn M."/>
            <person name="Harholt J."/>
            <person name="Hattori M."/>
            <person name="Heyl A."/>
            <person name="Hirai T."/>
            <person name="Hiwatashi Y."/>
            <person name="Ishikawa M."/>
            <person name="Iwata M."/>
            <person name="Karol K.G."/>
            <person name="Koehler B."/>
            <person name="Kolukisaoglu U."/>
            <person name="Kubo M."/>
            <person name="Kurata T."/>
            <person name="Lalonde S."/>
            <person name="Li K."/>
            <person name="Li Y."/>
            <person name="Litt A."/>
            <person name="Lyons E."/>
            <person name="Manning G."/>
            <person name="Maruyama T."/>
            <person name="Michael T.P."/>
            <person name="Mikami K."/>
            <person name="Miyazaki S."/>
            <person name="Morinaga S."/>
            <person name="Murata T."/>
            <person name="Mueller-Roeber B."/>
            <person name="Nelson D.R."/>
            <person name="Obara M."/>
            <person name="Oguri Y."/>
            <person name="Olmstead R.G."/>
            <person name="Onodera N."/>
            <person name="Petersen B.L."/>
            <person name="Pils B."/>
            <person name="Prigge M."/>
            <person name="Rensing S.A."/>
            <person name="Riano-Pachon D.M."/>
            <person name="Roberts A.W."/>
            <person name="Sato Y."/>
            <person name="Scheller H.V."/>
            <person name="Schulz B."/>
            <person name="Schulz C."/>
            <person name="Shakirov E.V."/>
            <person name="Shibagaki N."/>
            <person name="Shinohara N."/>
            <person name="Shippen D.E."/>
            <person name="Soerensen I."/>
            <person name="Sotooka R."/>
            <person name="Sugimoto N."/>
            <person name="Sugita M."/>
            <person name="Sumikawa N."/>
            <person name="Tanurdzic M."/>
            <person name="Theissen G."/>
            <person name="Ulvskov P."/>
            <person name="Wakazuki S."/>
            <person name="Weng J.K."/>
            <person name="Willats W.W."/>
            <person name="Wipf D."/>
            <person name="Wolf P.G."/>
            <person name="Yang L."/>
            <person name="Zimmer A.D."/>
            <person name="Zhu Q."/>
            <person name="Mitros T."/>
            <person name="Hellsten U."/>
            <person name="Loque D."/>
            <person name="Otillar R."/>
            <person name="Salamov A."/>
            <person name="Schmutz J."/>
            <person name="Shapiro H."/>
            <person name="Lindquist E."/>
            <person name="Lucas S."/>
            <person name="Rokhsar D."/>
            <person name="Grigoriev I.V."/>
        </authorList>
    </citation>
    <scope>NUCLEOTIDE SEQUENCE [LARGE SCALE GENOMIC DNA]</scope>
</reference>
<keyword evidence="7" id="KW-1185">Reference proteome</keyword>
<dbReference type="GO" id="GO:0046872">
    <property type="term" value="F:metal ion binding"/>
    <property type="evidence" value="ECO:0007669"/>
    <property type="project" value="UniProtKB-KW"/>
</dbReference>
<evidence type="ECO:0000259" key="5">
    <source>
        <dbReference type="PROSITE" id="PS51471"/>
    </source>
</evidence>
<name>D8R8D1_SELML</name>
<keyword evidence="2 4" id="KW-0479">Metal-binding</keyword>
<accession>D8R8D1</accession>
<dbReference type="SUPFAM" id="SSF51197">
    <property type="entry name" value="Clavaminate synthase-like"/>
    <property type="match status" value="1"/>
</dbReference>
<comment type="similarity">
    <text evidence="1 4">Belongs to the iron/ascorbate-dependent oxidoreductase family.</text>
</comment>
<dbReference type="InterPro" id="IPR005123">
    <property type="entry name" value="Oxoglu/Fe-dep_dioxygenase_dom"/>
</dbReference>
<dbReference type="eggNOG" id="KOG0143">
    <property type="taxonomic scope" value="Eukaryota"/>
</dbReference>
<gene>
    <name evidence="6" type="ORF">SELMODRAFT_453271</name>
</gene>
<keyword evidence="4" id="KW-0560">Oxidoreductase</keyword>
<dbReference type="PROSITE" id="PS51471">
    <property type="entry name" value="FE2OG_OXY"/>
    <property type="match status" value="1"/>
</dbReference>
<evidence type="ECO:0000313" key="6">
    <source>
        <dbReference type="EMBL" id="EFJ32040.1"/>
    </source>
</evidence>
<dbReference type="Gramene" id="EFJ32040">
    <property type="protein sequence ID" value="EFJ32040"/>
    <property type="gene ID" value="SELMODRAFT_453271"/>
</dbReference>
<dbReference type="STRING" id="88036.D8R8D1"/>
<evidence type="ECO:0000313" key="7">
    <source>
        <dbReference type="Proteomes" id="UP000001514"/>
    </source>
</evidence>
<dbReference type="Pfam" id="PF03171">
    <property type="entry name" value="2OG-FeII_Oxy"/>
    <property type="match status" value="1"/>
</dbReference>
<dbReference type="InParanoid" id="D8R8D1"/>
<dbReference type="Gene3D" id="2.60.120.330">
    <property type="entry name" value="B-lactam Antibiotic, Isopenicillin N Synthase, Chain"/>
    <property type="match status" value="1"/>
</dbReference>